<keyword evidence="6" id="KW-1185">Reference proteome</keyword>
<evidence type="ECO:0000313" key="6">
    <source>
        <dbReference type="Proteomes" id="UP001150907"/>
    </source>
</evidence>
<comment type="caution">
    <text evidence="5">The sequence shown here is derived from an EMBL/GenBank/DDBJ whole genome shotgun (WGS) entry which is preliminary data.</text>
</comment>
<dbReference type="Pfam" id="PF13193">
    <property type="entry name" value="AMP-binding_C"/>
    <property type="match status" value="1"/>
</dbReference>
<evidence type="ECO:0000313" key="5">
    <source>
        <dbReference type="EMBL" id="KAJ2006452.1"/>
    </source>
</evidence>
<proteinExistence type="inferred from homology"/>
<dbReference type="GO" id="GO:0016405">
    <property type="term" value="F:CoA-ligase activity"/>
    <property type="evidence" value="ECO:0007669"/>
    <property type="project" value="TreeGrafter"/>
</dbReference>
<dbReference type="Gene3D" id="3.30.300.30">
    <property type="match status" value="1"/>
</dbReference>
<dbReference type="OrthoDB" id="10253115at2759"/>
<sequence length="465" mass="49415">MVFTSPFPSLPSPVAQDLPTFVFEHAAKHSIFGVDPTLPALTDHQVTQSFKEVQDMANSFASGLVSNLGLARGDAVAVLIPNTAYYAAIVLGIHMAGLVCATANPAYTVGEMAHVLKLSEAKAVVATKDNRAVILDALASLGLHMEPRHIMTIDGQNSVHSVLSSKTYVRMRITSNEEAKSTPALLLLSSGTTGQPKGVLLSHSNIVIPPIVIQLAKSPIVDKHDLSSFVFICSGAAPLSRETQIEVKKRLGCFLVQTYGLSETSPTSHRSPVNGTPDGSVGYLAPSMECIIAGEQGHRLGVGKVGEVCLRGPNIMMGYYKNALATSQTIDADGFLHTGDIGRVDANGFYYIVDRRKELIKVMGFQVAPAELEGLLMEHPAVLDAAVIGVVDKARESEVPKAFVVVRPGVSQVGLSEAIKGWISGRVAHYKALRGGVEIVAAIPKSASGKILRRVLRSQSSKAKI</sequence>
<dbReference type="Proteomes" id="UP001150907">
    <property type="component" value="Unassembled WGS sequence"/>
</dbReference>
<protein>
    <recommendedName>
        <fullName evidence="7">Acetyl-CoA synthetase-like protein</fullName>
    </recommendedName>
</protein>
<dbReference type="PROSITE" id="PS00455">
    <property type="entry name" value="AMP_BINDING"/>
    <property type="match status" value="1"/>
</dbReference>
<evidence type="ECO:0000256" key="2">
    <source>
        <dbReference type="ARBA" id="ARBA00022598"/>
    </source>
</evidence>
<evidence type="ECO:0000259" key="3">
    <source>
        <dbReference type="Pfam" id="PF00501"/>
    </source>
</evidence>
<organism evidence="5 6">
    <name type="scientific">Coemansia thaxteri</name>
    <dbReference type="NCBI Taxonomy" id="2663907"/>
    <lineage>
        <taxon>Eukaryota</taxon>
        <taxon>Fungi</taxon>
        <taxon>Fungi incertae sedis</taxon>
        <taxon>Zoopagomycota</taxon>
        <taxon>Kickxellomycotina</taxon>
        <taxon>Kickxellomycetes</taxon>
        <taxon>Kickxellales</taxon>
        <taxon>Kickxellaceae</taxon>
        <taxon>Coemansia</taxon>
    </lineage>
</organism>
<dbReference type="InterPro" id="IPR020845">
    <property type="entry name" value="AMP-binding_CS"/>
</dbReference>
<dbReference type="SUPFAM" id="SSF56801">
    <property type="entry name" value="Acetyl-CoA synthetase-like"/>
    <property type="match status" value="1"/>
</dbReference>
<feature type="domain" description="AMP-binding enzyme C-terminal" evidence="4">
    <location>
        <begin position="371"/>
        <end position="450"/>
    </location>
</feature>
<evidence type="ECO:0008006" key="7">
    <source>
        <dbReference type="Google" id="ProtNLM"/>
    </source>
</evidence>
<dbReference type="Pfam" id="PF00501">
    <property type="entry name" value="AMP-binding"/>
    <property type="match status" value="1"/>
</dbReference>
<dbReference type="InterPro" id="IPR045851">
    <property type="entry name" value="AMP-bd_C_sf"/>
</dbReference>
<reference evidence="5" key="1">
    <citation type="submission" date="2022-07" db="EMBL/GenBank/DDBJ databases">
        <title>Phylogenomic reconstructions and comparative analyses of Kickxellomycotina fungi.</title>
        <authorList>
            <person name="Reynolds N.K."/>
            <person name="Stajich J.E."/>
            <person name="Barry K."/>
            <person name="Grigoriev I.V."/>
            <person name="Crous P."/>
            <person name="Smith M.E."/>
        </authorList>
    </citation>
    <scope>NUCLEOTIDE SEQUENCE</scope>
    <source>
        <strain evidence="5">IMI 214461</strain>
    </source>
</reference>
<dbReference type="Gene3D" id="3.40.50.980">
    <property type="match status" value="2"/>
</dbReference>
<dbReference type="InterPro" id="IPR000873">
    <property type="entry name" value="AMP-dep_synth/lig_dom"/>
</dbReference>
<gene>
    <name evidence="5" type="ORF">H4R26_001365</name>
</gene>
<dbReference type="PANTHER" id="PTHR24096">
    <property type="entry name" value="LONG-CHAIN-FATTY-ACID--COA LIGASE"/>
    <property type="match status" value="1"/>
</dbReference>
<keyword evidence="2" id="KW-0436">Ligase</keyword>
<accession>A0A9W8BGN7</accession>
<dbReference type="Gene3D" id="2.30.38.10">
    <property type="entry name" value="Luciferase, Domain 3"/>
    <property type="match status" value="1"/>
</dbReference>
<name>A0A9W8BGN7_9FUNG</name>
<feature type="domain" description="AMP-dependent synthetase/ligase" evidence="3">
    <location>
        <begin position="36"/>
        <end position="207"/>
    </location>
</feature>
<dbReference type="InterPro" id="IPR025110">
    <property type="entry name" value="AMP-bd_C"/>
</dbReference>
<dbReference type="PANTHER" id="PTHR24096:SF149">
    <property type="entry name" value="AMP-BINDING DOMAIN-CONTAINING PROTEIN-RELATED"/>
    <property type="match status" value="1"/>
</dbReference>
<dbReference type="EMBL" id="JANBQF010000060">
    <property type="protein sequence ID" value="KAJ2006452.1"/>
    <property type="molecule type" value="Genomic_DNA"/>
</dbReference>
<evidence type="ECO:0000256" key="1">
    <source>
        <dbReference type="ARBA" id="ARBA00006432"/>
    </source>
</evidence>
<comment type="similarity">
    <text evidence="1">Belongs to the ATP-dependent AMP-binding enzyme family.</text>
</comment>
<evidence type="ECO:0000259" key="4">
    <source>
        <dbReference type="Pfam" id="PF13193"/>
    </source>
</evidence>
<dbReference type="AlphaFoldDB" id="A0A9W8BGN7"/>